<evidence type="ECO:0000313" key="15">
    <source>
        <dbReference type="EnsemblMetazoa" id="CapteP188314"/>
    </source>
</evidence>
<reference evidence="14 16" key="2">
    <citation type="journal article" date="2013" name="Nature">
        <title>Insights into bilaterian evolution from three spiralian genomes.</title>
        <authorList>
            <person name="Simakov O."/>
            <person name="Marletaz F."/>
            <person name="Cho S.J."/>
            <person name="Edsinger-Gonzales E."/>
            <person name="Havlak P."/>
            <person name="Hellsten U."/>
            <person name="Kuo D.H."/>
            <person name="Larsson T."/>
            <person name="Lv J."/>
            <person name="Arendt D."/>
            <person name="Savage R."/>
            <person name="Osoegawa K."/>
            <person name="de Jong P."/>
            <person name="Grimwood J."/>
            <person name="Chapman J.A."/>
            <person name="Shapiro H."/>
            <person name="Aerts A."/>
            <person name="Otillar R.P."/>
            <person name="Terry A.Y."/>
            <person name="Boore J.L."/>
            <person name="Grigoriev I.V."/>
            <person name="Lindberg D.R."/>
            <person name="Seaver E.C."/>
            <person name="Weisblat D.A."/>
            <person name="Putnam N.H."/>
            <person name="Rokhsar D.S."/>
        </authorList>
    </citation>
    <scope>NUCLEOTIDE SEQUENCE</scope>
    <source>
        <strain evidence="14 16">I ESC-2004</strain>
    </source>
</reference>
<evidence type="ECO:0000313" key="16">
    <source>
        <dbReference type="Proteomes" id="UP000014760"/>
    </source>
</evidence>
<keyword evidence="6" id="KW-0732">Signal</keyword>
<dbReference type="OrthoDB" id="407674at2759"/>
<dbReference type="CDD" id="cd19049">
    <property type="entry name" value="LGIC_TM_anion"/>
    <property type="match status" value="1"/>
</dbReference>
<feature type="transmembrane region" description="Helical" evidence="11">
    <location>
        <begin position="367"/>
        <end position="385"/>
    </location>
</feature>
<sequence length="402" mass="46875">MPFSMNISRSTRKPRVSLSSIAKQTWCEVSPFFCCLINSEIDHKKCFTCEFYGGNHRQYLAVINSGVLINRFPDQNPPQQYHVDMFYRQIWLDERLAWNVSTLEESQESTDQPLTLWDLSGFWLPDGFFYNSKAVKFHDEPAPNFLFRVHPNGTILFSQRLTITISCFMDLRLFPFDTQHCPVEVGSYSYKSTALKYEWTEAVLPVEVNPELRLQSHQLTIRKEFINKNKEYITGNFSSVQFEMVFTRLYTQPILNDYFPTFFLVMLSWINFWIDNRIVPARISLCITVVLAHITKANSVSSTMPKVSYTTATDVWLLMCLTSHFCVLLEFTLAYVATKSKEMPKDGGRLVYQFHFDGHSLDKISRILFPLTFIVCVTTYIVVYYKAMVTDDLPNDKWEVSK</sequence>
<keyword evidence="10 11" id="KW-0407">Ion channel</keyword>
<keyword evidence="16" id="KW-1185">Reference proteome</keyword>
<evidence type="ECO:0000313" key="14">
    <source>
        <dbReference type="EMBL" id="ELT97902.1"/>
    </source>
</evidence>
<dbReference type="PANTHER" id="PTHR18945">
    <property type="entry name" value="NEUROTRANSMITTER GATED ION CHANNEL"/>
    <property type="match status" value="1"/>
</dbReference>
<evidence type="ECO:0000259" key="12">
    <source>
        <dbReference type="Pfam" id="PF02931"/>
    </source>
</evidence>
<dbReference type="InterPro" id="IPR036734">
    <property type="entry name" value="Neur_chan_lig-bd_sf"/>
</dbReference>
<dbReference type="EnsemblMetazoa" id="CapteT188314">
    <property type="protein sequence ID" value="CapteP188314"/>
    <property type="gene ID" value="CapteG188314"/>
</dbReference>
<feature type="domain" description="Neurotransmitter-gated ion-channel ligand-binding" evidence="12">
    <location>
        <begin position="78"/>
        <end position="248"/>
    </location>
</feature>
<keyword evidence="4" id="KW-1003">Cell membrane</keyword>
<dbReference type="OMA" id="MIACIMF"/>
<dbReference type="PRINTS" id="PR00252">
    <property type="entry name" value="NRIONCHANNEL"/>
</dbReference>
<evidence type="ECO:0008006" key="17">
    <source>
        <dbReference type="Google" id="ProtNLM"/>
    </source>
</evidence>
<dbReference type="InterPro" id="IPR006028">
    <property type="entry name" value="GABAA/Glycine_rcpt"/>
</dbReference>
<dbReference type="Pfam" id="PF02932">
    <property type="entry name" value="Neur_chan_memb"/>
    <property type="match status" value="1"/>
</dbReference>
<evidence type="ECO:0000256" key="3">
    <source>
        <dbReference type="ARBA" id="ARBA00022448"/>
    </source>
</evidence>
<dbReference type="Gene3D" id="1.20.58.390">
    <property type="entry name" value="Neurotransmitter-gated ion-channel transmembrane domain"/>
    <property type="match status" value="1"/>
</dbReference>
<evidence type="ECO:0000256" key="8">
    <source>
        <dbReference type="ARBA" id="ARBA00023065"/>
    </source>
</evidence>
<dbReference type="InterPro" id="IPR038050">
    <property type="entry name" value="Neuro_actylchol_rec"/>
</dbReference>
<dbReference type="SUPFAM" id="SSF63712">
    <property type="entry name" value="Nicotinic receptor ligand binding domain-like"/>
    <property type="match status" value="1"/>
</dbReference>
<dbReference type="Proteomes" id="UP000014760">
    <property type="component" value="Unassembled WGS sequence"/>
</dbReference>
<keyword evidence="9 11" id="KW-0472">Membrane</keyword>
<evidence type="ECO:0000256" key="4">
    <source>
        <dbReference type="ARBA" id="ARBA00022475"/>
    </source>
</evidence>
<dbReference type="GO" id="GO:0005886">
    <property type="term" value="C:plasma membrane"/>
    <property type="evidence" value="ECO:0007669"/>
    <property type="project" value="UniProtKB-SubCell"/>
</dbReference>
<dbReference type="GO" id="GO:0004888">
    <property type="term" value="F:transmembrane signaling receptor activity"/>
    <property type="evidence" value="ECO:0007669"/>
    <property type="project" value="InterPro"/>
</dbReference>
<keyword evidence="7 11" id="KW-1133">Transmembrane helix</keyword>
<dbReference type="EMBL" id="KB308442">
    <property type="protein sequence ID" value="ELT97902.1"/>
    <property type="molecule type" value="Genomic_DNA"/>
</dbReference>
<dbReference type="AlphaFoldDB" id="R7TWE4"/>
<evidence type="ECO:0000256" key="11">
    <source>
        <dbReference type="RuleBase" id="RU000687"/>
    </source>
</evidence>
<proteinExistence type="inferred from homology"/>
<evidence type="ECO:0000256" key="2">
    <source>
        <dbReference type="ARBA" id="ARBA00004236"/>
    </source>
</evidence>
<organism evidence="14">
    <name type="scientific">Capitella teleta</name>
    <name type="common">Polychaete worm</name>
    <dbReference type="NCBI Taxonomy" id="283909"/>
    <lineage>
        <taxon>Eukaryota</taxon>
        <taxon>Metazoa</taxon>
        <taxon>Spiralia</taxon>
        <taxon>Lophotrochozoa</taxon>
        <taxon>Annelida</taxon>
        <taxon>Polychaeta</taxon>
        <taxon>Sedentaria</taxon>
        <taxon>Scolecida</taxon>
        <taxon>Capitellidae</taxon>
        <taxon>Capitella</taxon>
    </lineage>
</organism>
<evidence type="ECO:0000256" key="9">
    <source>
        <dbReference type="ARBA" id="ARBA00023136"/>
    </source>
</evidence>
<feature type="transmembrane region" description="Helical" evidence="11">
    <location>
        <begin position="279"/>
        <end position="295"/>
    </location>
</feature>
<dbReference type="InterPro" id="IPR006201">
    <property type="entry name" value="Neur_channel"/>
</dbReference>
<comment type="subcellular location">
    <subcellularLocation>
        <location evidence="2">Cell membrane</location>
    </subcellularLocation>
    <subcellularLocation>
        <location evidence="1">Membrane</location>
        <topology evidence="1">Multi-pass membrane protein</topology>
    </subcellularLocation>
</comment>
<dbReference type="GO" id="GO:0005230">
    <property type="term" value="F:extracellular ligand-gated monoatomic ion channel activity"/>
    <property type="evidence" value="ECO:0007669"/>
    <property type="project" value="InterPro"/>
</dbReference>
<dbReference type="InterPro" id="IPR036719">
    <property type="entry name" value="Neuro-gated_channel_TM_sf"/>
</dbReference>
<feature type="transmembrane region" description="Helical" evidence="11">
    <location>
        <begin position="315"/>
        <end position="336"/>
    </location>
</feature>
<dbReference type="InterPro" id="IPR006202">
    <property type="entry name" value="Neur_chan_lig-bd"/>
</dbReference>
<dbReference type="HOGENOM" id="CLU_685597_0_0_1"/>
<name>R7TWE4_CAPTE</name>
<evidence type="ECO:0000256" key="1">
    <source>
        <dbReference type="ARBA" id="ARBA00004141"/>
    </source>
</evidence>
<dbReference type="EMBL" id="AMQN01010706">
    <property type="status" value="NOT_ANNOTATED_CDS"/>
    <property type="molecule type" value="Genomic_DNA"/>
</dbReference>
<accession>R7TWE4</accession>
<keyword evidence="3 11" id="KW-0813">Transport</keyword>
<feature type="transmembrane region" description="Helical" evidence="11">
    <location>
        <begin position="258"/>
        <end position="274"/>
    </location>
</feature>
<dbReference type="Pfam" id="PF02931">
    <property type="entry name" value="Neur_chan_LBD"/>
    <property type="match status" value="1"/>
</dbReference>
<protein>
    <recommendedName>
        <fullName evidence="17">Neurotransmitter-gated ion-channel ligand-binding domain-containing protein</fullName>
    </recommendedName>
</protein>
<evidence type="ECO:0000256" key="6">
    <source>
        <dbReference type="ARBA" id="ARBA00022729"/>
    </source>
</evidence>
<dbReference type="InterPro" id="IPR018000">
    <property type="entry name" value="Neurotransmitter_ion_chnl_CS"/>
</dbReference>
<keyword evidence="8 11" id="KW-0406">Ion transport</keyword>
<dbReference type="Gene3D" id="2.70.170.10">
    <property type="entry name" value="Neurotransmitter-gated ion-channel ligand-binding domain"/>
    <property type="match status" value="1"/>
</dbReference>
<dbReference type="PROSITE" id="PS00236">
    <property type="entry name" value="NEUROTR_ION_CHANNEL"/>
    <property type="match status" value="1"/>
</dbReference>
<dbReference type="SUPFAM" id="SSF90112">
    <property type="entry name" value="Neurotransmitter-gated ion-channel transmembrane pore"/>
    <property type="match status" value="1"/>
</dbReference>
<evidence type="ECO:0000256" key="5">
    <source>
        <dbReference type="ARBA" id="ARBA00022692"/>
    </source>
</evidence>
<feature type="domain" description="Neurotransmitter-gated ion-channel transmembrane" evidence="13">
    <location>
        <begin position="258"/>
        <end position="340"/>
    </location>
</feature>
<reference evidence="16" key="1">
    <citation type="submission" date="2012-12" db="EMBL/GenBank/DDBJ databases">
        <authorList>
            <person name="Hellsten U."/>
            <person name="Grimwood J."/>
            <person name="Chapman J.A."/>
            <person name="Shapiro H."/>
            <person name="Aerts A."/>
            <person name="Otillar R.P."/>
            <person name="Terry A.Y."/>
            <person name="Boore J.L."/>
            <person name="Simakov O."/>
            <person name="Marletaz F."/>
            <person name="Cho S.-J."/>
            <person name="Edsinger-Gonzales E."/>
            <person name="Havlak P."/>
            <person name="Kuo D.-H."/>
            <person name="Larsson T."/>
            <person name="Lv J."/>
            <person name="Arendt D."/>
            <person name="Savage R."/>
            <person name="Osoegawa K."/>
            <person name="de Jong P."/>
            <person name="Lindberg D.R."/>
            <person name="Seaver E.C."/>
            <person name="Weisblat D.A."/>
            <person name="Putnam N.H."/>
            <person name="Grigoriev I.V."/>
            <person name="Rokhsar D.S."/>
        </authorList>
    </citation>
    <scope>NUCLEOTIDE SEQUENCE</scope>
    <source>
        <strain evidence="16">I ESC-2004</strain>
    </source>
</reference>
<evidence type="ECO:0000256" key="7">
    <source>
        <dbReference type="ARBA" id="ARBA00022989"/>
    </source>
</evidence>
<evidence type="ECO:0000256" key="10">
    <source>
        <dbReference type="ARBA" id="ARBA00023303"/>
    </source>
</evidence>
<comment type="similarity">
    <text evidence="11">Belongs to the ligand-gated ion channel (TC 1.A.9) family.</text>
</comment>
<keyword evidence="5 11" id="KW-0812">Transmembrane</keyword>
<reference evidence="15" key="3">
    <citation type="submission" date="2015-06" db="UniProtKB">
        <authorList>
            <consortium name="EnsemblMetazoa"/>
        </authorList>
    </citation>
    <scope>IDENTIFICATION</scope>
</reference>
<evidence type="ECO:0000259" key="13">
    <source>
        <dbReference type="Pfam" id="PF02932"/>
    </source>
</evidence>
<dbReference type="STRING" id="283909.R7TWE4"/>
<dbReference type="PRINTS" id="PR00253">
    <property type="entry name" value="GABAARECEPTR"/>
</dbReference>
<dbReference type="InterPro" id="IPR006029">
    <property type="entry name" value="Neurotrans-gated_channel_TM"/>
</dbReference>
<gene>
    <name evidence="14" type="ORF">CAPTEDRAFT_188314</name>
</gene>